<protein>
    <submittedName>
        <fullName evidence="1">Uncharacterized protein</fullName>
    </submittedName>
</protein>
<dbReference type="Gene3D" id="3.40.50.920">
    <property type="match status" value="1"/>
</dbReference>
<keyword evidence="2" id="KW-1185">Reference proteome</keyword>
<dbReference type="SUPFAM" id="SSF52922">
    <property type="entry name" value="TK C-terminal domain-like"/>
    <property type="match status" value="1"/>
</dbReference>
<dbReference type="AlphaFoldDB" id="A0A8T9MSF3"/>
<dbReference type="InterPro" id="IPR009014">
    <property type="entry name" value="Transketo_C/PFOR_II"/>
</dbReference>
<evidence type="ECO:0000313" key="1">
    <source>
        <dbReference type="EMBL" id="UOP04830.1"/>
    </source>
</evidence>
<gene>
    <name evidence="1" type="ORF">LVJ77_00040</name>
</gene>
<name>A0A8T9MSF3_9NEIS</name>
<reference evidence="1" key="1">
    <citation type="submission" date="2021-12" db="EMBL/GenBank/DDBJ databases">
        <authorList>
            <person name="Veyrier F.J."/>
        </authorList>
    </citation>
    <scope>NUCLEOTIDE SEQUENCE</scope>
    <source>
        <strain evidence="1">17694</strain>
    </source>
</reference>
<dbReference type="Proteomes" id="UP000831534">
    <property type="component" value="Chromosome"/>
</dbReference>
<dbReference type="EMBL" id="CP091521">
    <property type="protein sequence ID" value="UOP04830.1"/>
    <property type="molecule type" value="Genomic_DNA"/>
</dbReference>
<sequence length="50" mass="5541">MARDETALNNIVRGGYVLRESENAQAVIIATGSEVELVPERTNFVGRTRH</sequence>
<reference evidence="1" key="2">
    <citation type="journal article" date="2022" name="Res Sq">
        <title>Evolution of multicellular longitudinally dividing oral cavity symbionts (Neisseriaceae).</title>
        <authorList>
            <person name="Nyongesa S."/>
            <person name="Weber P."/>
            <person name="Bernet E."/>
            <person name="Pullido F."/>
            <person name="Nieckarz M."/>
            <person name="Delaby M."/>
            <person name="Nieves C."/>
            <person name="Viehboeck T."/>
            <person name="Krause N."/>
            <person name="Rivera-Millot A."/>
            <person name="Nakamura A."/>
            <person name="Vischer N."/>
            <person name="VanNieuwenhze M."/>
            <person name="Brun Y."/>
            <person name="Cava F."/>
            <person name="Bulgheresi S."/>
            <person name="Veyrier F."/>
        </authorList>
    </citation>
    <scope>NUCLEOTIDE SEQUENCE</scope>
    <source>
        <strain evidence="1">17694</strain>
    </source>
</reference>
<organism evidence="1 2">
    <name type="scientific">Conchiformibius kuhniae</name>
    <dbReference type="NCBI Taxonomy" id="211502"/>
    <lineage>
        <taxon>Bacteria</taxon>
        <taxon>Pseudomonadati</taxon>
        <taxon>Pseudomonadota</taxon>
        <taxon>Betaproteobacteria</taxon>
        <taxon>Neisseriales</taxon>
        <taxon>Neisseriaceae</taxon>
        <taxon>Conchiformibius</taxon>
    </lineage>
</organism>
<proteinExistence type="predicted"/>
<evidence type="ECO:0000313" key="2">
    <source>
        <dbReference type="Proteomes" id="UP000831534"/>
    </source>
</evidence>
<accession>A0A8T9MSF3</accession>